<dbReference type="RefSeq" id="WP_084424783.1">
    <property type="nucleotide sequence ID" value="NZ_FWXV01000001.1"/>
</dbReference>
<dbReference type="Proteomes" id="UP000192674">
    <property type="component" value="Unassembled WGS sequence"/>
</dbReference>
<dbReference type="PANTHER" id="PTHR23513">
    <property type="entry name" value="INTEGRAL MEMBRANE EFFLUX PROTEIN-RELATED"/>
    <property type="match status" value="1"/>
</dbReference>
<dbReference type="GO" id="GO:0022857">
    <property type="term" value="F:transmembrane transporter activity"/>
    <property type="evidence" value="ECO:0007669"/>
    <property type="project" value="InterPro"/>
</dbReference>
<feature type="transmembrane region" description="Helical" evidence="6">
    <location>
        <begin position="257"/>
        <end position="275"/>
    </location>
</feature>
<feature type="transmembrane region" description="Helical" evidence="6">
    <location>
        <begin position="282"/>
        <end position="302"/>
    </location>
</feature>
<feature type="transmembrane region" description="Helical" evidence="6">
    <location>
        <begin position="349"/>
        <end position="369"/>
    </location>
</feature>
<dbReference type="GO" id="GO:0005886">
    <property type="term" value="C:plasma membrane"/>
    <property type="evidence" value="ECO:0007669"/>
    <property type="project" value="UniProtKB-SubCell"/>
</dbReference>
<comment type="subcellular location">
    <subcellularLocation>
        <location evidence="1">Cell membrane</location>
        <topology evidence="1">Multi-pass membrane protein</topology>
    </subcellularLocation>
</comment>
<proteinExistence type="predicted"/>
<dbReference type="Gene3D" id="1.20.1250.20">
    <property type="entry name" value="MFS general substrate transporter like domains"/>
    <property type="match status" value="2"/>
</dbReference>
<evidence type="ECO:0000313" key="8">
    <source>
        <dbReference type="EMBL" id="SMC61555.1"/>
    </source>
</evidence>
<name>A0A1Y5X2S3_KIBAR</name>
<keyword evidence="2" id="KW-1003">Cell membrane</keyword>
<dbReference type="CDD" id="cd06173">
    <property type="entry name" value="MFS_MefA_like"/>
    <property type="match status" value="1"/>
</dbReference>
<keyword evidence="4 6" id="KW-1133">Transmembrane helix</keyword>
<keyword evidence="9" id="KW-1185">Reference proteome</keyword>
<evidence type="ECO:0000259" key="7">
    <source>
        <dbReference type="PROSITE" id="PS50850"/>
    </source>
</evidence>
<evidence type="ECO:0000256" key="3">
    <source>
        <dbReference type="ARBA" id="ARBA00022692"/>
    </source>
</evidence>
<feature type="domain" description="Major facilitator superfamily (MFS) profile" evidence="7">
    <location>
        <begin position="218"/>
        <end position="413"/>
    </location>
</feature>
<evidence type="ECO:0000256" key="6">
    <source>
        <dbReference type="SAM" id="Phobius"/>
    </source>
</evidence>
<evidence type="ECO:0000256" key="1">
    <source>
        <dbReference type="ARBA" id="ARBA00004651"/>
    </source>
</evidence>
<evidence type="ECO:0000313" key="9">
    <source>
        <dbReference type="Proteomes" id="UP000192674"/>
    </source>
</evidence>
<feature type="transmembrane region" description="Helical" evidence="6">
    <location>
        <begin position="375"/>
        <end position="395"/>
    </location>
</feature>
<keyword evidence="5 6" id="KW-0472">Membrane</keyword>
<keyword evidence="3 6" id="KW-0812">Transmembrane</keyword>
<dbReference type="Pfam" id="PF07690">
    <property type="entry name" value="MFS_1"/>
    <property type="match status" value="1"/>
</dbReference>
<dbReference type="PANTHER" id="PTHR23513:SF11">
    <property type="entry name" value="STAPHYLOFERRIN A TRANSPORTER"/>
    <property type="match status" value="1"/>
</dbReference>
<dbReference type="InterPro" id="IPR036259">
    <property type="entry name" value="MFS_trans_sf"/>
</dbReference>
<evidence type="ECO:0000256" key="2">
    <source>
        <dbReference type="ARBA" id="ARBA00022475"/>
    </source>
</evidence>
<gene>
    <name evidence="8" type="ORF">SAMN05661093_00932</name>
</gene>
<accession>A0A1Y5X2S3</accession>
<dbReference type="OrthoDB" id="9793136at2"/>
<dbReference type="AlphaFoldDB" id="A0A1Y5X2S3"/>
<feature type="transmembrane region" description="Helical" evidence="6">
    <location>
        <begin position="217"/>
        <end position="237"/>
    </location>
</feature>
<dbReference type="SUPFAM" id="SSF103473">
    <property type="entry name" value="MFS general substrate transporter"/>
    <property type="match status" value="1"/>
</dbReference>
<organism evidence="8 9">
    <name type="scientific">Kibdelosporangium aridum</name>
    <dbReference type="NCBI Taxonomy" id="2030"/>
    <lineage>
        <taxon>Bacteria</taxon>
        <taxon>Bacillati</taxon>
        <taxon>Actinomycetota</taxon>
        <taxon>Actinomycetes</taxon>
        <taxon>Pseudonocardiales</taxon>
        <taxon>Pseudonocardiaceae</taxon>
        <taxon>Kibdelosporangium</taxon>
    </lineage>
</organism>
<protein>
    <submittedName>
        <fullName evidence="8">Major Facilitator Superfamily protein</fullName>
    </submittedName>
</protein>
<evidence type="ECO:0000256" key="5">
    <source>
        <dbReference type="ARBA" id="ARBA00023136"/>
    </source>
</evidence>
<dbReference type="InterPro" id="IPR020846">
    <property type="entry name" value="MFS_dom"/>
</dbReference>
<sequence>MRRRLPLLALLGAFGISHAGSVMTLLAIPWFVLQTTGSGVQTGVVTAAETVGLLASSILSGPVIDRIGARGISVLADLAAVVAVGAIPLADATTGLSLPLLTVLAGLAGLTRAPGDTAKRVLLPGVITLAGTTLERGSGSADAMVRIGRTLGAPLAGTMIMVIGAPGVLLLDAATFLVAALLIGLCVRVDEEAMLTEPGGYFGWLATGLRYVRRDRLILAIIGTVTMMNALDAGMNAVLQPAFAAHVMRSPVLLGELMGVFGLGAAAGSVMYGWWGARWGRWNTFAVCALLAGAPRFLLLWVEPSVPLLLFGFFACGLAAGSLNPLLVTVELDRIPPHLRARVLGAGEAGVLAMMPVGALAAGVLLDGIGLEATLLAFAAVYAVTTLCPVAFRVWRQMDDHRLPAPTRQPVAV</sequence>
<evidence type="ECO:0000256" key="4">
    <source>
        <dbReference type="ARBA" id="ARBA00022989"/>
    </source>
</evidence>
<feature type="transmembrane region" description="Helical" evidence="6">
    <location>
        <begin position="71"/>
        <end position="90"/>
    </location>
</feature>
<feature type="transmembrane region" description="Helical" evidence="6">
    <location>
        <begin position="308"/>
        <end position="328"/>
    </location>
</feature>
<feature type="transmembrane region" description="Helical" evidence="6">
    <location>
        <begin position="159"/>
        <end position="187"/>
    </location>
</feature>
<dbReference type="InterPro" id="IPR011701">
    <property type="entry name" value="MFS"/>
</dbReference>
<dbReference type="EMBL" id="FWXV01000001">
    <property type="protein sequence ID" value="SMC61555.1"/>
    <property type="molecule type" value="Genomic_DNA"/>
</dbReference>
<dbReference type="PROSITE" id="PS50850">
    <property type="entry name" value="MFS"/>
    <property type="match status" value="1"/>
</dbReference>
<reference evidence="8 9" key="1">
    <citation type="submission" date="2017-04" db="EMBL/GenBank/DDBJ databases">
        <authorList>
            <person name="Afonso C.L."/>
            <person name="Miller P.J."/>
            <person name="Scott M.A."/>
            <person name="Spackman E."/>
            <person name="Goraichik I."/>
            <person name="Dimitrov K.M."/>
            <person name="Suarez D.L."/>
            <person name="Swayne D.E."/>
        </authorList>
    </citation>
    <scope>NUCLEOTIDE SEQUENCE [LARGE SCALE GENOMIC DNA]</scope>
    <source>
        <strain evidence="8 9">DSM 43828</strain>
    </source>
</reference>
<feature type="transmembrane region" description="Helical" evidence="6">
    <location>
        <begin position="43"/>
        <end position="64"/>
    </location>
</feature>